<evidence type="ECO:0000313" key="11">
    <source>
        <dbReference type="Proteomes" id="UP000546642"/>
    </source>
</evidence>
<comment type="subcellular location">
    <subcellularLocation>
        <location evidence="1 7">Cell membrane</location>
        <topology evidence="1 7">Multi-pass membrane protein</topology>
    </subcellularLocation>
</comment>
<keyword evidence="6 7" id="KW-0472">Membrane</keyword>
<keyword evidence="3" id="KW-1003">Cell membrane</keyword>
<keyword evidence="11" id="KW-1185">Reference proteome</keyword>
<comment type="similarity">
    <text evidence="7">Belongs to the binding-protein-dependent transport system permease family.</text>
</comment>
<feature type="region of interest" description="Disordered" evidence="8">
    <location>
        <begin position="1"/>
        <end position="33"/>
    </location>
</feature>
<evidence type="ECO:0000256" key="7">
    <source>
        <dbReference type="RuleBase" id="RU363032"/>
    </source>
</evidence>
<gene>
    <name evidence="10" type="ORF">HNR23_000988</name>
</gene>
<keyword evidence="5 7" id="KW-1133">Transmembrane helix</keyword>
<feature type="transmembrane region" description="Helical" evidence="7">
    <location>
        <begin position="182"/>
        <end position="201"/>
    </location>
</feature>
<comment type="caution">
    <text evidence="10">The sequence shown here is derived from an EMBL/GenBank/DDBJ whole genome shotgun (WGS) entry which is preliminary data.</text>
</comment>
<feature type="transmembrane region" description="Helical" evidence="7">
    <location>
        <begin position="42"/>
        <end position="66"/>
    </location>
</feature>
<dbReference type="AlphaFoldDB" id="A0A7X0D459"/>
<evidence type="ECO:0000256" key="2">
    <source>
        <dbReference type="ARBA" id="ARBA00022448"/>
    </source>
</evidence>
<feature type="transmembrane region" description="Helical" evidence="7">
    <location>
        <begin position="152"/>
        <end position="176"/>
    </location>
</feature>
<evidence type="ECO:0000256" key="3">
    <source>
        <dbReference type="ARBA" id="ARBA00022475"/>
    </source>
</evidence>
<dbReference type="RefSeq" id="WP_184073938.1">
    <property type="nucleotide sequence ID" value="NZ_JACHDS010000001.1"/>
</dbReference>
<keyword evidence="4 7" id="KW-0812">Transmembrane</keyword>
<feature type="domain" description="ABC transmembrane type-1" evidence="9">
    <location>
        <begin position="114"/>
        <end position="305"/>
    </location>
</feature>
<dbReference type="InterPro" id="IPR035906">
    <property type="entry name" value="MetI-like_sf"/>
</dbReference>
<dbReference type="Pfam" id="PF00528">
    <property type="entry name" value="BPD_transp_1"/>
    <property type="match status" value="1"/>
</dbReference>
<keyword evidence="2 7" id="KW-0813">Transport</keyword>
<evidence type="ECO:0000256" key="4">
    <source>
        <dbReference type="ARBA" id="ARBA00022692"/>
    </source>
</evidence>
<evidence type="ECO:0000256" key="8">
    <source>
        <dbReference type="SAM" id="MobiDB-lite"/>
    </source>
</evidence>
<keyword evidence="10" id="KW-0762">Sugar transport</keyword>
<dbReference type="Proteomes" id="UP000546642">
    <property type="component" value="Unassembled WGS sequence"/>
</dbReference>
<evidence type="ECO:0000256" key="1">
    <source>
        <dbReference type="ARBA" id="ARBA00004651"/>
    </source>
</evidence>
<accession>A0A7X0D459</accession>
<dbReference type="EMBL" id="JACHDS010000001">
    <property type="protein sequence ID" value="MBB6170928.1"/>
    <property type="molecule type" value="Genomic_DNA"/>
</dbReference>
<name>A0A7X0D459_9ACTN</name>
<sequence length="320" mass="33596">MADRHAAAGARGRPGELDASAGRRGHRSGTRRRPLDRHTLEVGILGVLRIAVIAAAVAASAGPLLYGAVLSVRPFGDVVADPLALPALGEVDLSAYARAMADEAAGGFGLARFMRTSVTVAVWTTVLAVACSVLGAYAAVRLRFFGRDTVNGFFLAVYLFPGIVLAVPLFVLFSRIGLTGSLVGLVIIYMAQTIPVSLYMLRGYFQAVPAGVEEAAEVDGCNRVQVITRVVLPMALPGVAATGLYVFMIAWNEFLFALLFLVDDRQRWTVSLGIARLADFAVPAPVLMAGSIAITVPVVAGFLLAQRLLVSGLTAGAEKG</sequence>
<evidence type="ECO:0000256" key="6">
    <source>
        <dbReference type="ARBA" id="ARBA00023136"/>
    </source>
</evidence>
<dbReference type="CDD" id="cd06261">
    <property type="entry name" value="TM_PBP2"/>
    <property type="match status" value="1"/>
</dbReference>
<feature type="transmembrane region" description="Helical" evidence="7">
    <location>
        <begin position="239"/>
        <end position="262"/>
    </location>
</feature>
<dbReference type="SUPFAM" id="SSF161098">
    <property type="entry name" value="MetI-like"/>
    <property type="match status" value="1"/>
</dbReference>
<dbReference type="Gene3D" id="1.10.3720.10">
    <property type="entry name" value="MetI-like"/>
    <property type="match status" value="1"/>
</dbReference>
<evidence type="ECO:0000259" key="9">
    <source>
        <dbReference type="PROSITE" id="PS50928"/>
    </source>
</evidence>
<feature type="transmembrane region" description="Helical" evidence="7">
    <location>
        <begin position="120"/>
        <end position="140"/>
    </location>
</feature>
<dbReference type="GO" id="GO:0055085">
    <property type="term" value="P:transmembrane transport"/>
    <property type="evidence" value="ECO:0007669"/>
    <property type="project" value="InterPro"/>
</dbReference>
<dbReference type="PANTHER" id="PTHR32243">
    <property type="entry name" value="MALTOSE TRANSPORT SYSTEM PERMEASE-RELATED"/>
    <property type="match status" value="1"/>
</dbReference>
<proteinExistence type="inferred from homology"/>
<dbReference type="GO" id="GO:0005886">
    <property type="term" value="C:plasma membrane"/>
    <property type="evidence" value="ECO:0007669"/>
    <property type="project" value="UniProtKB-SubCell"/>
</dbReference>
<dbReference type="PROSITE" id="PS50928">
    <property type="entry name" value="ABC_TM1"/>
    <property type="match status" value="1"/>
</dbReference>
<dbReference type="InterPro" id="IPR050901">
    <property type="entry name" value="BP-dep_ABC_trans_perm"/>
</dbReference>
<evidence type="ECO:0000256" key="5">
    <source>
        <dbReference type="ARBA" id="ARBA00022989"/>
    </source>
</evidence>
<organism evidence="10 11">
    <name type="scientific">Nocardiopsis mwathae</name>
    <dbReference type="NCBI Taxonomy" id="1472723"/>
    <lineage>
        <taxon>Bacteria</taxon>
        <taxon>Bacillati</taxon>
        <taxon>Actinomycetota</taxon>
        <taxon>Actinomycetes</taxon>
        <taxon>Streptosporangiales</taxon>
        <taxon>Nocardiopsidaceae</taxon>
        <taxon>Nocardiopsis</taxon>
    </lineage>
</organism>
<dbReference type="PANTHER" id="PTHR32243:SF18">
    <property type="entry name" value="INNER MEMBRANE ABC TRANSPORTER PERMEASE PROTEIN YCJP"/>
    <property type="match status" value="1"/>
</dbReference>
<feature type="transmembrane region" description="Helical" evidence="7">
    <location>
        <begin position="282"/>
        <end position="305"/>
    </location>
</feature>
<protein>
    <submittedName>
        <fullName evidence="10">Multiple sugar transport system permease protein</fullName>
    </submittedName>
</protein>
<evidence type="ECO:0000313" key="10">
    <source>
        <dbReference type="EMBL" id="MBB6170928.1"/>
    </source>
</evidence>
<reference evidence="10 11" key="1">
    <citation type="submission" date="2020-08" db="EMBL/GenBank/DDBJ databases">
        <title>Sequencing the genomes of 1000 actinobacteria strains.</title>
        <authorList>
            <person name="Klenk H.-P."/>
        </authorList>
    </citation>
    <scope>NUCLEOTIDE SEQUENCE [LARGE SCALE GENOMIC DNA]</scope>
    <source>
        <strain evidence="10 11">DSM 46659</strain>
    </source>
</reference>
<dbReference type="InterPro" id="IPR000515">
    <property type="entry name" value="MetI-like"/>
</dbReference>
<feature type="compositionally biased region" description="Basic residues" evidence="8">
    <location>
        <begin position="23"/>
        <end position="33"/>
    </location>
</feature>